<evidence type="ECO:0000313" key="1">
    <source>
        <dbReference type="EMBL" id="SFO49956.1"/>
    </source>
</evidence>
<dbReference type="EMBL" id="FOVR01000007">
    <property type="protein sequence ID" value="SFO49956.1"/>
    <property type="molecule type" value="Genomic_DNA"/>
</dbReference>
<reference evidence="1 2" key="1">
    <citation type="submission" date="2016-10" db="EMBL/GenBank/DDBJ databases">
        <authorList>
            <person name="de Groot N.N."/>
        </authorList>
    </citation>
    <scope>NUCLEOTIDE SEQUENCE [LARGE SCALE GENOMIC DNA]</scope>
    <source>
        <strain evidence="1 2">CGMCC 1.9157</strain>
    </source>
</reference>
<evidence type="ECO:0000313" key="2">
    <source>
        <dbReference type="Proteomes" id="UP000199236"/>
    </source>
</evidence>
<dbReference type="Proteomes" id="UP000199236">
    <property type="component" value="Unassembled WGS sequence"/>
</dbReference>
<protein>
    <submittedName>
        <fullName evidence="1">Uncharacterized protein</fullName>
    </submittedName>
</protein>
<name>A0A1I5HPW8_9HYPH</name>
<gene>
    <name evidence="1" type="ORF">SAMN04488056_10735</name>
</gene>
<sequence>MATGSHEIPFFVAAPFDRLALHGVLGVLICRNRLLEEELK</sequence>
<proteinExistence type="predicted"/>
<dbReference type="AlphaFoldDB" id="A0A1I5HPW8"/>
<dbReference type="STRING" id="655353.SAMN04488056_10735"/>
<keyword evidence="2" id="KW-1185">Reference proteome</keyword>
<organism evidence="1 2">
    <name type="scientific">Cohaesibacter marisflavi</name>
    <dbReference type="NCBI Taxonomy" id="655353"/>
    <lineage>
        <taxon>Bacteria</taxon>
        <taxon>Pseudomonadati</taxon>
        <taxon>Pseudomonadota</taxon>
        <taxon>Alphaproteobacteria</taxon>
        <taxon>Hyphomicrobiales</taxon>
        <taxon>Cohaesibacteraceae</taxon>
    </lineage>
</organism>
<accession>A0A1I5HPW8</accession>